<dbReference type="Pfam" id="PF00293">
    <property type="entry name" value="NUDIX"/>
    <property type="match status" value="1"/>
</dbReference>
<dbReference type="GO" id="GO:0044715">
    <property type="term" value="F:8-oxo-dGDP phosphatase activity"/>
    <property type="evidence" value="ECO:0007669"/>
    <property type="project" value="TreeGrafter"/>
</dbReference>
<dbReference type="InterPro" id="IPR000086">
    <property type="entry name" value="NUDIX_hydrolase_dom"/>
</dbReference>
<dbReference type="EMBL" id="NIVC01003326">
    <property type="protein sequence ID" value="PAA51971.1"/>
    <property type="molecule type" value="Genomic_DNA"/>
</dbReference>
<dbReference type="PROSITE" id="PS51462">
    <property type="entry name" value="NUDIX"/>
    <property type="match status" value="1"/>
</dbReference>
<dbReference type="PANTHER" id="PTHR22769">
    <property type="entry name" value="MUTT/NUDIX HYDROLASE"/>
    <property type="match status" value="1"/>
</dbReference>
<dbReference type="OrthoDB" id="10005910at2759"/>
<accession>A0A267DRQ7</accession>
<dbReference type="AlphaFoldDB" id="A0A267DRQ7"/>
<evidence type="ECO:0000256" key="2">
    <source>
        <dbReference type="RuleBase" id="RU003476"/>
    </source>
</evidence>
<dbReference type="PANTHER" id="PTHR22769:SF56">
    <property type="entry name" value="8-OXO-DGDP PHOSPHATASE NUDT18"/>
    <property type="match status" value="1"/>
</dbReference>
<evidence type="ECO:0000259" key="3">
    <source>
        <dbReference type="PROSITE" id="PS51462"/>
    </source>
</evidence>
<reference evidence="4 5" key="1">
    <citation type="submission" date="2017-06" db="EMBL/GenBank/DDBJ databases">
        <title>A platform for efficient transgenesis in Macrostomum lignano, a flatworm model organism for stem cell research.</title>
        <authorList>
            <person name="Berezikov E."/>
        </authorList>
    </citation>
    <scope>NUCLEOTIDE SEQUENCE [LARGE SCALE GENOMIC DNA]</scope>
    <source>
        <strain evidence="4">DV1</strain>
        <tissue evidence="4">Whole organism</tissue>
    </source>
</reference>
<feature type="non-terminal residue" evidence="4">
    <location>
        <position position="1"/>
    </location>
</feature>
<dbReference type="PROSITE" id="PS00893">
    <property type="entry name" value="NUDIX_BOX"/>
    <property type="match status" value="1"/>
</dbReference>
<name>A0A267DRQ7_9PLAT</name>
<evidence type="ECO:0000313" key="5">
    <source>
        <dbReference type="Proteomes" id="UP000215902"/>
    </source>
</evidence>
<gene>
    <name evidence="4" type="ORF">BOX15_Mlig031695g3</name>
</gene>
<dbReference type="InterPro" id="IPR020084">
    <property type="entry name" value="NUDIX_hydrolase_CS"/>
</dbReference>
<proteinExistence type="inferred from homology"/>
<dbReference type="Proteomes" id="UP000215902">
    <property type="component" value="Unassembled WGS sequence"/>
</dbReference>
<keyword evidence="1 2" id="KW-0378">Hydrolase</keyword>
<keyword evidence="5" id="KW-1185">Reference proteome</keyword>
<comment type="caution">
    <text evidence="4">The sequence shown here is derived from an EMBL/GenBank/DDBJ whole genome shotgun (WGS) entry which is preliminary data.</text>
</comment>
<dbReference type="SUPFAM" id="SSF55811">
    <property type="entry name" value="Nudix"/>
    <property type="match status" value="1"/>
</dbReference>
<sequence>KDALDLKLTKELQDILSNKPYKLSKEFSQDDLAIDNKFLGLDHDIPKLGRSKAVIVSGIVFSANRDVAMIQEAKPSARGLWYLPAGRLELNESLEDAVKREFLEEVGLQFEPRLLVSIECRDCHWIRVNFLGEIVGGKLKNKPDEESLCAKWIPLKDVIGARIELRSADIIPMLVLANHLDTRRKKPSIPRLPLAVSWSACHVRLFIHCPGGAVSSDTDSSVSKVLCRVLPDGAGARLPVVRMQHPGSFGVLAGTLTEKLTGRKVQFRAVLHSEFLSANNANCGIFLTLLCRLLPWQQQSASATAKQPPALHQNFAWLPCPQLADPLVLPDEFEQTLSNSAKLNEHCSHLCLLGACSHSDFRLN</sequence>
<protein>
    <recommendedName>
        <fullName evidence="3">Nudix hydrolase domain-containing protein</fullName>
    </recommendedName>
</protein>
<comment type="similarity">
    <text evidence="2">Belongs to the Nudix hydrolase family.</text>
</comment>
<evidence type="ECO:0000313" key="4">
    <source>
        <dbReference type="EMBL" id="PAA51971.1"/>
    </source>
</evidence>
<dbReference type="GO" id="GO:0044716">
    <property type="term" value="F:8-oxo-GDP phosphatase activity"/>
    <property type="evidence" value="ECO:0007669"/>
    <property type="project" value="TreeGrafter"/>
</dbReference>
<feature type="domain" description="Nudix hydrolase" evidence="3">
    <location>
        <begin position="51"/>
        <end position="178"/>
    </location>
</feature>
<dbReference type="InterPro" id="IPR020476">
    <property type="entry name" value="Nudix_hydrolase"/>
</dbReference>
<dbReference type="PRINTS" id="PR00502">
    <property type="entry name" value="NUDIXFAMILY"/>
</dbReference>
<dbReference type="Gene3D" id="3.90.79.10">
    <property type="entry name" value="Nucleoside Triphosphate Pyrophosphohydrolase"/>
    <property type="match status" value="1"/>
</dbReference>
<organism evidence="4 5">
    <name type="scientific">Macrostomum lignano</name>
    <dbReference type="NCBI Taxonomy" id="282301"/>
    <lineage>
        <taxon>Eukaryota</taxon>
        <taxon>Metazoa</taxon>
        <taxon>Spiralia</taxon>
        <taxon>Lophotrochozoa</taxon>
        <taxon>Platyhelminthes</taxon>
        <taxon>Rhabditophora</taxon>
        <taxon>Macrostomorpha</taxon>
        <taxon>Macrostomida</taxon>
        <taxon>Macrostomidae</taxon>
        <taxon>Macrostomum</taxon>
    </lineage>
</organism>
<dbReference type="InterPro" id="IPR015797">
    <property type="entry name" value="NUDIX_hydrolase-like_dom_sf"/>
</dbReference>
<dbReference type="STRING" id="282301.A0A267DRQ7"/>
<evidence type="ECO:0000256" key="1">
    <source>
        <dbReference type="ARBA" id="ARBA00022801"/>
    </source>
</evidence>